<evidence type="ECO:0000259" key="11">
    <source>
        <dbReference type="Pfam" id="PF12019"/>
    </source>
</evidence>
<dbReference type="Proteomes" id="UP000519004">
    <property type="component" value="Unassembled WGS sequence"/>
</dbReference>
<evidence type="ECO:0000256" key="2">
    <source>
        <dbReference type="ARBA" id="ARBA00021549"/>
    </source>
</evidence>
<organism evidence="12 13">
    <name type="scientific">Rehaibacterium terrae</name>
    <dbReference type="NCBI Taxonomy" id="1341696"/>
    <lineage>
        <taxon>Bacteria</taxon>
        <taxon>Pseudomonadati</taxon>
        <taxon>Pseudomonadota</taxon>
        <taxon>Gammaproteobacteria</taxon>
        <taxon>Lysobacterales</taxon>
        <taxon>Lysobacteraceae</taxon>
        <taxon>Rehaibacterium</taxon>
    </lineage>
</organism>
<dbReference type="EMBL" id="JACHHX010000013">
    <property type="protein sequence ID" value="MBB5016041.1"/>
    <property type="molecule type" value="Genomic_DNA"/>
</dbReference>
<sequence>MRKPRTGFSLVELLVTLAVAVILVTAATPSLLQFVRTNRLAAASNELVAALQFARAEALRRGRPVGVCASGDQSTCNAGGDWSGGWIVFQDAVVSGAPAPTATGAELVRVWQRLDGFTLGGQVAWLRFLPDGSVDWPAGGSGVERYFDLRPQACVGDGDRRIHVGRLGRVRTEKRACG</sequence>
<dbReference type="SUPFAM" id="SSF54523">
    <property type="entry name" value="Pili subunits"/>
    <property type="match status" value="1"/>
</dbReference>
<name>A0A7W7Y0V7_9GAMM</name>
<evidence type="ECO:0000256" key="7">
    <source>
        <dbReference type="ARBA" id="ARBA00022989"/>
    </source>
</evidence>
<keyword evidence="13" id="KW-1185">Reference proteome</keyword>
<evidence type="ECO:0000256" key="10">
    <source>
        <dbReference type="ARBA" id="ARBA00030775"/>
    </source>
</evidence>
<reference evidence="12 13" key="1">
    <citation type="submission" date="2020-08" db="EMBL/GenBank/DDBJ databases">
        <title>Genomic Encyclopedia of Type Strains, Phase IV (KMG-IV): sequencing the most valuable type-strain genomes for metagenomic binning, comparative biology and taxonomic classification.</title>
        <authorList>
            <person name="Goeker M."/>
        </authorList>
    </citation>
    <scope>NUCLEOTIDE SEQUENCE [LARGE SCALE GENOMIC DNA]</scope>
    <source>
        <strain evidence="12 13">DSM 25897</strain>
    </source>
</reference>
<dbReference type="InterPro" id="IPR045584">
    <property type="entry name" value="Pilin-like"/>
</dbReference>
<dbReference type="InterPro" id="IPR022346">
    <property type="entry name" value="T2SS_GspH"/>
</dbReference>
<evidence type="ECO:0000313" key="13">
    <source>
        <dbReference type="Proteomes" id="UP000519004"/>
    </source>
</evidence>
<dbReference type="Pfam" id="PF07963">
    <property type="entry name" value="N_methyl"/>
    <property type="match status" value="1"/>
</dbReference>
<evidence type="ECO:0000256" key="3">
    <source>
        <dbReference type="ARBA" id="ARBA00022475"/>
    </source>
</evidence>
<dbReference type="NCBIfam" id="TIGR02532">
    <property type="entry name" value="IV_pilin_GFxxxE"/>
    <property type="match status" value="1"/>
</dbReference>
<dbReference type="Gene3D" id="3.55.40.10">
    <property type="entry name" value="minor pseudopilin epsh domain"/>
    <property type="match status" value="1"/>
</dbReference>
<evidence type="ECO:0000256" key="9">
    <source>
        <dbReference type="ARBA" id="ARBA00025772"/>
    </source>
</evidence>
<dbReference type="RefSeq" id="WP_183948714.1">
    <property type="nucleotide sequence ID" value="NZ_JACHHX010000013.1"/>
</dbReference>
<dbReference type="Pfam" id="PF12019">
    <property type="entry name" value="GspH"/>
    <property type="match status" value="1"/>
</dbReference>
<keyword evidence="3" id="KW-1003">Cell membrane</keyword>
<evidence type="ECO:0000256" key="1">
    <source>
        <dbReference type="ARBA" id="ARBA00004377"/>
    </source>
</evidence>
<accession>A0A7W7Y0V7</accession>
<proteinExistence type="inferred from homology"/>
<evidence type="ECO:0000256" key="6">
    <source>
        <dbReference type="ARBA" id="ARBA00022692"/>
    </source>
</evidence>
<comment type="similarity">
    <text evidence="9">Belongs to the GSP H family.</text>
</comment>
<protein>
    <recommendedName>
        <fullName evidence="2">Type II secretion system protein H</fullName>
    </recommendedName>
    <alternativeName>
        <fullName evidence="10">General secretion pathway protein H</fullName>
    </alternativeName>
</protein>
<feature type="domain" description="General secretion pathway GspH" evidence="11">
    <location>
        <begin position="43"/>
        <end position="140"/>
    </location>
</feature>
<keyword evidence="7" id="KW-1133">Transmembrane helix</keyword>
<evidence type="ECO:0000313" key="12">
    <source>
        <dbReference type="EMBL" id="MBB5016041.1"/>
    </source>
</evidence>
<keyword evidence="8" id="KW-0472">Membrane</keyword>
<keyword evidence="6" id="KW-0812">Transmembrane</keyword>
<keyword evidence="5" id="KW-0997">Cell inner membrane</keyword>
<gene>
    <name evidence="12" type="ORF">HNQ58_001951</name>
</gene>
<dbReference type="GO" id="GO:0005886">
    <property type="term" value="C:plasma membrane"/>
    <property type="evidence" value="ECO:0007669"/>
    <property type="project" value="UniProtKB-SubCell"/>
</dbReference>
<dbReference type="PROSITE" id="PS00409">
    <property type="entry name" value="PROKAR_NTER_METHYL"/>
    <property type="match status" value="1"/>
</dbReference>
<keyword evidence="4" id="KW-0488">Methylation</keyword>
<evidence type="ECO:0000256" key="4">
    <source>
        <dbReference type="ARBA" id="ARBA00022481"/>
    </source>
</evidence>
<comment type="caution">
    <text evidence="12">The sequence shown here is derived from an EMBL/GenBank/DDBJ whole genome shotgun (WGS) entry which is preliminary data.</text>
</comment>
<comment type="subcellular location">
    <subcellularLocation>
        <location evidence="1">Cell inner membrane</location>
        <topology evidence="1">Single-pass membrane protein</topology>
    </subcellularLocation>
</comment>
<dbReference type="GO" id="GO:0015627">
    <property type="term" value="C:type II protein secretion system complex"/>
    <property type="evidence" value="ECO:0007669"/>
    <property type="project" value="InterPro"/>
</dbReference>
<evidence type="ECO:0000256" key="8">
    <source>
        <dbReference type="ARBA" id="ARBA00023136"/>
    </source>
</evidence>
<dbReference type="GO" id="GO:0015628">
    <property type="term" value="P:protein secretion by the type II secretion system"/>
    <property type="evidence" value="ECO:0007669"/>
    <property type="project" value="InterPro"/>
</dbReference>
<evidence type="ECO:0000256" key="5">
    <source>
        <dbReference type="ARBA" id="ARBA00022519"/>
    </source>
</evidence>
<dbReference type="AlphaFoldDB" id="A0A7W7Y0V7"/>
<dbReference type="InterPro" id="IPR012902">
    <property type="entry name" value="N_methyl_site"/>
</dbReference>